<keyword evidence="1" id="KW-0812">Transmembrane</keyword>
<evidence type="ECO:0008006" key="4">
    <source>
        <dbReference type="Google" id="ProtNLM"/>
    </source>
</evidence>
<keyword evidence="3" id="KW-1185">Reference proteome</keyword>
<comment type="caution">
    <text evidence="2">The sequence shown here is derived from an EMBL/GenBank/DDBJ whole genome shotgun (WGS) entry which is preliminary data.</text>
</comment>
<keyword evidence="1" id="KW-0472">Membrane</keyword>
<feature type="transmembrane region" description="Helical" evidence="1">
    <location>
        <begin position="187"/>
        <end position="206"/>
    </location>
</feature>
<name>A0ABP8R0T6_9ACTN</name>
<evidence type="ECO:0000256" key="1">
    <source>
        <dbReference type="SAM" id="Phobius"/>
    </source>
</evidence>
<evidence type="ECO:0000313" key="3">
    <source>
        <dbReference type="Proteomes" id="UP001500503"/>
    </source>
</evidence>
<gene>
    <name evidence="2" type="ORF">GCM10023191_084730</name>
</gene>
<accession>A0ABP8R0T6</accession>
<sequence length="228" mass="24944">MIPLIIGTALAVTAPPAPPVTTRADYVAARLARDPVFITDLAPRAITARDAARVRTAIKRMPVPTYLAVVSDTTVENDPQGTPDRLIALLHDKLDRGGVYLVVPPSGIGLTVEQFGTNLPVTAAEREVTFAEPYNAGLARVIERFVDDIRSGQAQQRYERAYAEDRAGRYPKPYREADDDNDLAQQAGVYSGMGVALLAALWILIVRLRRKSRKSTQIAHRAKSGKTR</sequence>
<protein>
    <recommendedName>
        <fullName evidence="4">TPM domain-containing protein</fullName>
    </recommendedName>
</protein>
<dbReference type="RefSeq" id="WP_345473840.1">
    <property type="nucleotide sequence ID" value="NZ_BAABHF010000050.1"/>
</dbReference>
<proteinExistence type="predicted"/>
<evidence type="ECO:0000313" key="2">
    <source>
        <dbReference type="EMBL" id="GAA4515219.1"/>
    </source>
</evidence>
<keyword evidence="1" id="KW-1133">Transmembrane helix</keyword>
<dbReference type="Proteomes" id="UP001500503">
    <property type="component" value="Unassembled WGS sequence"/>
</dbReference>
<reference evidence="3" key="1">
    <citation type="journal article" date="2019" name="Int. J. Syst. Evol. Microbiol.">
        <title>The Global Catalogue of Microorganisms (GCM) 10K type strain sequencing project: providing services to taxonomists for standard genome sequencing and annotation.</title>
        <authorList>
            <consortium name="The Broad Institute Genomics Platform"/>
            <consortium name="The Broad Institute Genome Sequencing Center for Infectious Disease"/>
            <person name="Wu L."/>
            <person name="Ma J."/>
        </authorList>
    </citation>
    <scope>NUCLEOTIDE SEQUENCE [LARGE SCALE GENOMIC DNA]</scope>
    <source>
        <strain evidence="3">JCM 17933</strain>
    </source>
</reference>
<dbReference type="EMBL" id="BAABHF010000050">
    <property type="protein sequence ID" value="GAA4515219.1"/>
    <property type="molecule type" value="Genomic_DNA"/>
</dbReference>
<organism evidence="2 3">
    <name type="scientific">Actinoallomurus oryzae</name>
    <dbReference type="NCBI Taxonomy" id="502180"/>
    <lineage>
        <taxon>Bacteria</taxon>
        <taxon>Bacillati</taxon>
        <taxon>Actinomycetota</taxon>
        <taxon>Actinomycetes</taxon>
        <taxon>Streptosporangiales</taxon>
        <taxon>Thermomonosporaceae</taxon>
        <taxon>Actinoallomurus</taxon>
    </lineage>
</organism>